<dbReference type="OrthoDB" id="6605218at2759"/>
<dbReference type="GO" id="GO:0009298">
    <property type="term" value="P:GDP-mannose biosynthetic process"/>
    <property type="evidence" value="ECO:0007669"/>
    <property type="project" value="UniProtKB-UniPathway"/>
</dbReference>
<dbReference type="GO" id="GO:0005829">
    <property type="term" value="C:cytosol"/>
    <property type="evidence" value="ECO:0007669"/>
    <property type="project" value="TreeGrafter"/>
</dbReference>
<sequence>MEIIGDIKNYDWGKLGSESEVVKLMQSGDETFIVDEAKPYSELWMGDHVSGQSKIKGTGEMLGEFIQRDCDNIIGGQSKLPFLFKVLSIRKALSIQVHPNKTEAELLHAKYPDIYKDANHKPEIAIALTPFLALCGFRPHSEIYNLLKFHTELCELLDVDNIELINTNGTEGLKTCYTKLMKSNDENIRKCINGLMIKFENDDSKLAVVFRQIQKDFPYDVGSLSLFFLNLIELHPGESIFLAAKVPHAYLSGDCIECMSCSDNVVRAGLTPKFKDVENLLGMLIYDGSPAKEKLFQPEILDRNHKFTWIFKPPVKDFAVAKIHVPSIINSYEIINSKFGSIILVVSGEAEMCGTEMESFMLKRGKIIFLPSKVGPVIKLSNINHDFICYQAMYNDF</sequence>
<dbReference type="GO" id="GO:0008270">
    <property type="term" value="F:zinc ion binding"/>
    <property type="evidence" value="ECO:0007669"/>
    <property type="project" value="InterPro"/>
</dbReference>
<protein>
    <recommendedName>
        <fullName evidence="4">mannose-6-phosphate isomerase</fullName>
        <ecNumber evidence="4">5.3.1.8</ecNumber>
    </recommendedName>
    <alternativeName>
        <fullName evidence="8">Phosphohexomutase</fullName>
    </alternativeName>
    <alternativeName>
        <fullName evidence="9">Phosphomannose isomerase</fullName>
    </alternativeName>
</protein>
<keyword evidence="6 11" id="KW-0862">Zinc</keyword>
<dbReference type="SUPFAM" id="SSF51182">
    <property type="entry name" value="RmlC-like cupins"/>
    <property type="match status" value="1"/>
</dbReference>
<dbReference type="InterPro" id="IPR011051">
    <property type="entry name" value="RmlC_Cupin_sf"/>
</dbReference>
<dbReference type="Gene3D" id="1.10.441.10">
    <property type="entry name" value="Phosphomannose Isomerase, domain 2"/>
    <property type="match status" value="1"/>
</dbReference>
<dbReference type="Pfam" id="PF20512">
    <property type="entry name" value="PMI_typeI_hel"/>
    <property type="match status" value="1"/>
</dbReference>
<dbReference type="InterPro" id="IPR001250">
    <property type="entry name" value="Man6P_Isoase-1"/>
</dbReference>
<dbReference type="CDD" id="cd07011">
    <property type="entry name" value="cupin_PMI_type_I_N"/>
    <property type="match status" value="1"/>
</dbReference>
<evidence type="ECO:0000256" key="5">
    <source>
        <dbReference type="ARBA" id="ARBA00022723"/>
    </source>
</evidence>
<evidence type="ECO:0000256" key="3">
    <source>
        <dbReference type="ARBA" id="ARBA00010772"/>
    </source>
</evidence>
<gene>
    <name evidence="14" type="ORF">CLUMA_CG015408</name>
</gene>
<comment type="similarity">
    <text evidence="3">Belongs to the mannose-6-phosphate isomerase type 1 family.</text>
</comment>
<dbReference type="STRING" id="568069.A0A1J1ISZ7"/>
<comment type="cofactor">
    <cofactor evidence="11">
        <name>Zn(2+)</name>
        <dbReference type="ChEBI" id="CHEBI:29105"/>
    </cofactor>
    <text evidence="11">Binds 1 zinc ion per subunit.</text>
</comment>
<dbReference type="GO" id="GO:0005975">
    <property type="term" value="P:carbohydrate metabolic process"/>
    <property type="evidence" value="ECO:0007669"/>
    <property type="project" value="InterPro"/>
</dbReference>
<dbReference type="InterPro" id="IPR014710">
    <property type="entry name" value="RmlC-like_jellyroll"/>
</dbReference>
<dbReference type="Proteomes" id="UP000183832">
    <property type="component" value="Unassembled WGS sequence"/>
</dbReference>
<dbReference type="PANTHER" id="PTHR10309:SF0">
    <property type="entry name" value="MANNOSE-6-PHOSPHATE ISOMERASE"/>
    <property type="match status" value="1"/>
</dbReference>
<evidence type="ECO:0000256" key="8">
    <source>
        <dbReference type="ARBA" id="ARBA00029741"/>
    </source>
</evidence>
<evidence type="ECO:0000256" key="6">
    <source>
        <dbReference type="ARBA" id="ARBA00022833"/>
    </source>
</evidence>
<dbReference type="EMBL" id="CVRI01000057">
    <property type="protein sequence ID" value="CRL02230.1"/>
    <property type="molecule type" value="Genomic_DNA"/>
</dbReference>
<evidence type="ECO:0000256" key="1">
    <source>
        <dbReference type="ARBA" id="ARBA00000757"/>
    </source>
</evidence>
<dbReference type="GO" id="GO:0004476">
    <property type="term" value="F:mannose-6-phosphate isomerase activity"/>
    <property type="evidence" value="ECO:0007669"/>
    <property type="project" value="UniProtKB-EC"/>
</dbReference>
<dbReference type="PIRSF" id="PIRSF001480">
    <property type="entry name" value="Mannose-6-phosphate_isomerase"/>
    <property type="match status" value="1"/>
</dbReference>
<dbReference type="Pfam" id="PF20511">
    <property type="entry name" value="PMI_typeI_cat"/>
    <property type="match status" value="1"/>
</dbReference>
<keyword evidence="5 11" id="KW-0479">Metal-binding</keyword>
<name>A0A1J1ISZ7_9DIPT</name>
<evidence type="ECO:0000313" key="15">
    <source>
        <dbReference type="Proteomes" id="UP000183832"/>
    </source>
</evidence>
<proteinExistence type="inferred from homology"/>
<evidence type="ECO:0000256" key="7">
    <source>
        <dbReference type="ARBA" id="ARBA00023235"/>
    </source>
</evidence>
<organism evidence="14 15">
    <name type="scientific">Clunio marinus</name>
    <dbReference type="NCBI Taxonomy" id="568069"/>
    <lineage>
        <taxon>Eukaryota</taxon>
        <taxon>Metazoa</taxon>
        <taxon>Ecdysozoa</taxon>
        <taxon>Arthropoda</taxon>
        <taxon>Hexapoda</taxon>
        <taxon>Insecta</taxon>
        <taxon>Pterygota</taxon>
        <taxon>Neoptera</taxon>
        <taxon>Endopterygota</taxon>
        <taxon>Diptera</taxon>
        <taxon>Nematocera</taxon>
        <taxon>Chironomoidea</taxon>
        <taxon>Chironomidae</taxon>
        <taxon>Clunio</taxon>
    </lineage>
</organism>
<comment type="pathway">
    <text evidence="2">Nucleotide-sugar biosynthesis; GDP-alpha-D-mannose biosynthesis; alpha-D-mannose 1-phosphate from D-fructose 6-phosphate: step 1/2.</text>
</comment>
<dbReference type="AlphaFoldDB" id="A0A1J1ISZ7"/>
<feature type="binding site" evidence="11">
    <location>
        <position position="96"/>
    </location>
    <ligand>
        <name>Zn(2+)</name>
        <dbReference type="ChEBI" id="CHEBI:29105"/>
    </ligand>
</feature>
<evidence type="ECO:0000256" key="4">
    <source>
        <dbReference type="ARBA" id="ARBA00011956"/>
    </source>
</evidence>
<evidence type="ECO:0000256" key="11">
    <source>
        <dbReference type="PIRSR" id="PIRSR001480-2"/>
    </source>
</evidence>
<dbReference type="NCBIfam" id="TIGR00218">
    <property type="entry name" value="manA"/>
    <property type="match status" value="1"/>
</dbReference>
<feature type="binding site" evidence="11">
    <location>
        <position position="123"/>
    </location>
    <ligand>
        <name>Zn(2+)</name>
        <dbReference type="ChEBI" id="CHEBI:29105"/>
    </ligand>
</feature>
<evidence type="ECO:0000259" key="12">
    <source>
        <dbReference type="Pfam" id="PF20511"/>
    </source>
</evidence>
<feature type="binding site" evidence="11">
    <location>
        <position position="248"/>
    </location>
    <ligand>
        <name>Zn(2+)</name>
        <dbReference type="ChEBI" id="CHEBI:29105"/>
    </ligand>
</feature>
<feature type="domain" description="Phosphomannose isomerase type I helical insertion" evidence="13">
    <location>
        <begin position="171"/>
        <end position="229"/>
    </location>
</feature>
<evidence type="ECO:0000256" key="9">
    <source>
        <dbReference type="ARBA" id="ARBA00030762"/>
    </source>
</evidence>
<evidence type="ECO:0000313" key="14">
    <source>
        <dbReference type="EMBL" id="CRL02230.1"/>
    </source>
</evidence>
<keyword evidence="15" id="KW-1185">Reference proteome</keyword>
<dbReference type="Gene3D" id="2.60.120.10">
    <property type="entry name" value="Jelly Rolls"/>
    <property type="match status" value="2"/>
</dbReference>
<dbReference type="InterPro" id="IPR046457">
    <property type="entry name" value="PMI_typeI_cat"/>
</dbReference>
<dbReference type="InterPro" id="IPR016305">
    <property type="entry name" value="Mannose-6-P_Isomerase"/>
</dbReference>
<dbReference type="PRINTS" id="PR00714">
    <property type="entry name" value="MAN6PISMRASE"/>
</dbReference>
<dbReference type="InterPro" id="IPR046458">
    <property type="entry name" value="PMI_typeI_hel"/>
</dbReference>
<feature type="domain" description="Phosphomannose isomerase type I catalytic" evidence="12">
    <location>
        <begin position="5"/>
        <end position="140"/>
    </location>
</feature>
<feature type="active site" evidence="10">
    <location>
        <position position="267"/>
    </location>
</feature>
<accession>A0A1J1ISZ7</accession>
<dbReference type="EC" id="5.3.1.8" evidence="4"/>
<dbReference type="PANTHER" id="PTHR10309">
    <property type="entry name" value="MANNOSE-6-PHOSPHATE ISOMERASE"/>
    <property type="match status" value="1"/>
</dbReference>
<evidence type="ECO:0000259" key="13">
    <source>
        <dbReference type="Pfam" id="PF20512"/>
    </source>
</evidence>
<evidence type="ECO:0000256" key="10">
    <source>
        <dbReference type="PIRSR" id="PIRSR001480-1"/>
    </source>
</evidence>
<dbReference type="UniPathway" id="UPA00126">
    <property type="reaction ID" value="UER00423"/>
</dbReference>
<comment type="catalytic activity">
    <reaction evidence="1">
        <text>D-mannose 6-phosphate = D-fructose 6-phosphate</text>
        <dbReference type="Rhea" id="RHEA:12356"/>
        <dbReference type="ChEBI" id="CHEBI:58735"/>
        <dbReference type="ChEBI" id="CHEBI:61527"/>
        <dbReference type="EC" id="5.3.1.8"/>
    </reaction>
</comment>
<feature type="binding site" evidence="11">
    <location>
        <position position="98"/>
    </location>
    <ligand>
        <name>Zn(2+)</name>
        <dbReference type="ChEBI" id="CHEBI:29105"/>
    </ligand>
</feature>
<dbReference type="InterPro" id="IPR018050">
    <property type="entry name" value="Pmannose_isomerase-type1_CS"/>
</dbReference>
<evidence type="ECO:0000256" key="2">
    <source>
        <dbReference type="ARBA" id="ARBA00004666"/>
    </source>
</evidence>
<keyword evidence="7" id="KW-0413">Isomerase</keyword>
<reference evidence="14 15" key="1">
    <citation type="submission" date="2015-04" db="EMBL/GenBank/DDBJ databases">
        <authorList>
            <person name="Syromyatnikov M.Y."/>
            <person name="Popov V.N."/>
        </authorList>
    </citation>
    <scope>NUCLEOTIDE SEQUENCE [LARGE SCALE GENOMIC DNA]</scope>
</reference>
<dbReference type="PROSITE" id="PS00965">
    <property type="entry name" value="PMI_I_1"/>
    <property type="match status" value="1"/>
</dbReference>